<name>A0A068T727_NEOGA</name>
<evidence type="ECO:0000313" key="2">
    <source>
        <dbReference type="EMBL" id="CDN53831.1"/>
    </source>
</evidence>
<feature type="domain" description="TniQ" evidence="1">
    <location>
        <begin position="15"/>
        <end position="137"/>
    </location>
</feature>
<protein>
    <recommendedName>
        <fullName evidence="1">TniQ domain-containing protein</fullName>
    </recommendedName>
</protein>
<sequence>MSLDFKLARPFSRWRLKPEIGEPSYGYFAREVSDEGHDSLRVYANEIGLDGRDINPEQLLHSLERLPLDQMFKNRLRNATPMLGERFYSLGHERLRQKQVSFQTRRFCPKCLAEKRFHRVWWDIVNLYACPVHEVYLATEVQGQRLNWSWPHFDHSPKGYPLAKASVRPTEGISLRFHSLVVARLTSGERESGSLASYDLSDIIDAATFFSRWMQSDNPAKLLPPSAADVEYGFLILERDEADLRTQVREWLVANVSDEVRRQGFHASVPGFSNYWANRPNCRLQANIETVLFEVFAQVGTLSRKFARHRPSERGERTLLEASRALGLPPKGVSKFVRQLDLLPVAKWNGDALSFDGETFRRLKEAVDDLISSTDTWDIAGLPGHEFRVLIKAGKVQEFLGLPVDGKRGGRVSARAVTSLIQKVTGSVEREPRRGMMTFFSYAKHLGISQGDLALRIVEGSLVADAVDPARPGFRSMYFNVSEEGEDAQHDAEMADTGHDKADLATLWECFRSRLNAVCPAFKVPDEPSPEFQIFTSNRKLALKVTTEASAFSLVLTLHPELTRRRWERYQGDKEELHRIAVEGCWTPTQDSKGLDITLNVTARHQAREMVTVLNGLQLLLA</sequence>
<reference evidence="3" key="1">
    <citation type="journal article" date="2014" name="BMC Genomics">
        <title>Genome sequencing of two Neorhizobium galegae strains reveals a noeT gene responsible for the unusual acetylation of the nodulation factors.</title>
        <authorList>
            <person name="Osterman J."/>
            <person name="Marsh J."/>
            <person name="Laine P.K."/>
            <person name="Zeng Z."/>
            <person name="Alatalo E."/>
            <person name="Sullivan J.T."/>
            <person name="Young J.P."/>
            <person name="Thomas-Oates J."/>
            <person name="Paulin L."/>
            <person name="Lindstrom K."/>
        </authorList>
    </citation>
    <scope>NUCLEOTIDE SEQUENCE [LARGE SCALE GENOMIC DNA]</scope>
    <source>
        <strain evidence="3">HAMBI 1141</strain>
    </source>
</reference>
<organism evidence="2 3">
    <name type="scientific">Neorhizobium galegae bv. officinalis bv. officinalis str. HAMBI 1141</name>
    <dbReference type="NCBI Taxonomy" id="1028801"/>
    <lineage>
        <taxon>Bacteria</taxon>
        <taxon>Pseudomonadati</taxon>
        <taxon>Pseudomonadota</taxon>
        <taxon>Alphaproteobacteria</taxon>
        <taxon>Hyphomicrobiales</taxon>
        <taxon>Rhizobiaceae</taxon>
        <taxon>Rhizobium/Agrobacterium group</taxon>
        <taxon>Neorhizobium</taxon>
    </lineage>
</organism>
<dbReference type="Pfam" id="PF06527">
    <property type="entry name" value="TniQ"/>
    <property type="match status" value="1"/>
</dbReference>
<dbReference type="Proteomes" id="UP000028186">
    <property type="component" value="Chromosome I"/>
</dbReference>
<dbReference type="KEGG" id="ngl:RG1141_CH14880"/>
<dbReference type="RefSeq" id="WP_038542517.1">
    <property type="nucleotide sequence ID" value="NZ_HG938355.1"/>
</dbReference>
<dbReference type="EMBL" id="HG938355">
    <property type="protein sequence ID" value="CDN53831.1"/>
    <property type="molecule type" value="Genomic_DNA"/>
</dbReference>
<dbReference type="AlphaFoldDB" id="A0A068T727"/>
<dbReference type="HOGENOM" id="CLU_439294_0_0_5"/>
<accession>A0A068T727</accession>
<dbReference type="PATRIC" id="fig|1028801.3.peg.1507"/>
<evidence type="ECO:0000259" key="1">
    <source>
        <dbReference type="Pfam" id="PF06527"/>
    </source>
</evidence>
<dbReference type="InterPro" id="IPR009492">
    <property type="entry name" value="TniQ"/>
</dbReference>
<gene>
    <name evidence="2" type="ORF">RG1141_CH14880</name>
</gene>
<dbReference type="eggNOG" id="ENOG5030HPZ">
    <property type="taxonomic scope" value="Bacteria"/>
</dbReference>
<evidence type="ECO:0000313" key="3">
    <source>
        <dbReference type="Proteomes" id="UP000028186"/>
    </source>
</evidence>
<proteinExistence type="predicted"/>